<sequence length="403" mass="46104">MWIFKDAIKTRRVDAKTFLSISQVCSLWREISLSNGKLWASAIDLEHDHPKRLQELVRRAKTAPLVVHSNIHPFRPAQLFNTFNWKYVFERVHDWGAFSVTSFLSSSQVKLLVDALRQPADKLEVFQLCSTAGPSFISPSEFFVLPDNLFSGRAPCLKKFTIARIYLTPAFNFSLWTQLTELTVDFCHGGLDSKKIPSRQWLEILSGMKKLEFLCLAFTSDKSTYTRQPILKNHSIKVVDDVHLDHLRRLVLATGSDRNIMTDIFSKLVVPHGCITSITLPNHHDDTLRWLVHGLDRRVKGLERAKSSIHFVHLRGPQQFGFRIVLDPTNPTTGNYNFQLRFFNCTIRRYEPKGSMSNMVGILRRYRDFGTTVPGIGLLKNLSTNFSVVKSILSDPSLQDCKL</sequence>
<reference evidence="1" key="1">
    <citation type="submission" date="2020-11" db="EMBL/GenBank/DDBJ databases">
        <authorList>
            <consortium name="DOE Joint Genome Institute"/>
            <person name="Ahrendt S."/>
            <person name="Riley R."/>
            <person name="Andreopoulos W."/>
            <person name="Labutti K."/>
            <person name="Pangilinan J."/>
            <person name="Ruiz-Duenas F.J."/>
            <person name="Barrasa J.M."/>
            <person name="Sanchez-Garcia M."/>
            <person name="Camarero S."/>
            <person name="Miyauchi S."/>
            <person name="Serrano A."/>
            <person name="Linde D."/>
            <person name="Babiker R."/>
            <person name="Drula E."/>
            <person name="Ayuso-Fernandez I."/>
            <person name="Pacheco R."/>
            <person name="Padilla G."/>
            <person name="Ferreira P."/>
            <person name="Barriuso J."/>
            <person name="Kellner H."/>
            <person name="Castanera R."/>
            <person name="Alfaro M."/>
            <person name="Ramirez L."/>
            <person name="Pisabarro A.G."/>
            <person name="Kuo A."/>
            <person name="Tritt A."/>
            <person name="Lipzen A."/>
            <person name="He G."/>
            <person name="Yan M."/>
            <person name="Ng V."/>
            <person name="Cullen D."/>
            <person name="Martin F."/>
            <person name="Rosso M.-N."/>
            <person name="Henrissat B."/>
            <person name="Hibbett D."/>
            <person name="Martinez A.T."/>
            <person name="Grigoriev I.V."/>
        </authorList>
    </citation>
    <scope>NUCLEOTIDE SEQUENCE</scope>
    <source>
        <strain evidence="1">CIRM-BRFM 674</strain>
    </source>
</reference>
<evidence type="ECO:0008006" key="3">
    <source>
        <dbReference type="Google" id="ProtNLM"/>
    </source>
</evidence>
<comment type="caution">
    <text evidence="1">The sequence shown here is derived from an EMBL/GenBank/DDBJ whole genome shotgun (WGS) entry which is preliminary data.</text>
</comment>
<accession>A0A9P6CU15</accession>
<gene>
    <name evidence="1" type="ORF">BDN70DRAFT_900370</name>
</gene>
<proteinExistence type="predicted"/>
<dbReference type="Proteomes" id="UP000807469">
    <property type="component" value="Unassembled WGS sequence"/>
</dbReference>
<dbReference type="EMBL" id="MU155511">
    <property type="protein sequence ID" value="KAF9472659.1"/>
    <property type="molecule type" value="Genomic_DNA"/>
</dbReference>
<keyword evidence="2" id="KW-1185">Reference proteome</keyword>
<organism evidence="1 2">
    <name type="scientific">Pholiota conissans</name>
    <dbReference type="NCBI Taxonomy" id="109636"/>
    <lineage>
        <taxon>Eukaryota</taxon>
        <taxon>Fungi</taxon>
        <taxon>Dikarya</taxon>
        <taxon>Basidiomycota</taxon>
        <taxon>Agaricomycotina</taxon>
        <taxon>Agaricomycetes</taxon>
        <taxon>Agaricomycetidae</taxon>
        <taxon>Agaricales</taxon>
        <taxon>Agaricineae</taxon>
        <taxon>Strophariaceae</taxon>
        <taxon>Pholiota</taxon>
    </lineage>
</organism>
<dbReference type="OrthoDB" id="3032084at2759"/>
<evidence type="ECO:0000313" key="1">
    <source>
        <dbReference type="EMBL" id="KAF9472659.1"/>
    </source>
</evidence>
<evidence type="ECO:0000313" key="2">
    <source>
        <dbReference type="Proteomes" id="UP000807469"/>
    </source>
</evidence>
<name>A0A9P6CU15_9AGAR</name>
<dbReference type="AlphaFoldDB" id="A0A9P6CU15"/>
<protein>
    <recommendedName>
        <fullName evidence="3">F-box domain-containing protein</fullName>
    </recommendedName>
</protein>